<reference evidence="5" key="1">
    <citation type="submission" date="2021-02" db="EMBL/GenBank/DDBJ databases">
        <authorList>
            <person name="Bekaert M."/>
        </authorList>
    </citation>
    <scope>NUCLEOTIDE SEQUENCE</scope>
    <source>
        <strain evidence="5">IoA-00</strain>
    </source>
</reference>
<dbReference type="AlphaFoldDB" id="A0A7R8CBV9"/>
<dbReference type="SMART" id="SM00259">
    <property type="entry name" value="ZnF_A20"/>
    <property type="match status" value="1"/>
</dbReference>
<dbReference type="SMART" id="SM00154">
    <property type="entry name" value="ZnF_AN1"/>
    <property type="match status" value="1"/>
</dbReference>
<dbReference type="InterPro" id="IPR002653">
    <property type="entry name" value="Znf_A20"/>
</dbReference>
<dbReference type="GO" id="GO:0003677">
    <property type="term" value="F:DNA binding"/>
    <property type="evidence" value="ECO:0007669"/>
    <property type="project" value="InterPro"/>
</dbReference>
<feature type="transmembrane region" description="Helical" evidence="2">
    <location>
        <begin position="609"/>
        <end position="632"/>
    </location>
</feature>
<dbReference type="Pfam" id="PF01754">
    <property type="entry name" value="zf-A20"/>
    <property type="match status" value="1"/>
</dbReference>
<dbReference type="InterPro" id="IPR050652">
    <property type="entry name" value="AN1_A20_ZnFinger"/>
</dbReference>
<feature type="compositionally biased region" description="Basic and acidic residues" evidence="1">
    <location>
        <begin position="191"/>
        <end position="204"/>
    </location>
</feature>
<feature type="region of interest" description="Disordered" evidence="1">
    <location>
        <begin position="240"/>
        <end position="263"/>
    </location>
</feature>
<dbReference type="EMBL" id="HG994580">
    <property type="protein sequence ID" value="CAF2759853.1"/>
    <property type="molecule type" value="Genomic_DNA"/>
</dbReference>
<evidence type="ECO:0000259" key="4">
    <source>
        <dbReference type="PROSITE" id="PS51039"/>
    </source>
</evidence>
<evidence type="ECO:0000313" key="5">
    <source>
        <dbReference type="EMBL" id="CAF2759853.1"/>
    </source>
</evidence>
<dbReference type="Gene3D" id="4.10.1110.10">
    <property type="entry name" value="AN1-like Zinc finger"/>
    <property type="match status" value="1"/>
</dbReference>
<dbReference type="Pfam" id="PF01428">
    <property type="entry name" value="zf-AN1"/>
    <property type="match status" value="1"/>
</dbReference>
<evidence type="ECO:0000259" key="3">
    <source>
        <dbReference type="PROSITE" id="PS51036"/>
    </source>
</evidence>
<dbReference type="Proteomes" id="UP000675881">
    <property type="component" value="Chromosome 1"/>
</dbReference>
<feature type="region of interest" description="Disordered" evidence="1">
    <location>
        <begin position="105"/>
        <end position="228"/>
    </location>
</feature>
<evidence type="ECO:0000256" key="2">
    <source>
        <dbReference type="SAM" id="Phobius"/>
    </source>
</evidence>
<keyword evidence="6" id="KW-1185">Reference proteome</keyword>
<dbReference type="Gene3D" id="1.20.5.4770">
    <property type="match status" value="1"/>
</dbReference>
<feature type="domain" description="AN1-type" evidence="4">
    <location>
        <begin position="260"/>
        <end position="306"/>
    </location>
</feature>
<dbReference type="FunFam" id="4.10.1110.10:FF:000001">
    <property type="entry name" value="Zinc finger AN1-type containing 6"/>
    <property type="match status" value="1"/>
</dbReference>
<dbReference type="OrthoDB" id="428577at2759"/>
<name>A0A7R8CBV9_LEPSM</name>
<dbReference type="PANTHER" id="PTHR10634">
    <property type="entry name" value="AN1-TYPE ZINC FINGER PROTEIN"/>
    <property type="match status" value="1"/>
</dbReference>
<organism evidence="5 6">
    <name type="scientific">Lepeophtheirus salmonis</name>
    <name type="common">Salmon louse</name>
    <name type="synonym">Caligus salmonis</name>
    <dbReference type="NCBI Taxonomy" id="72036"/>
    <lineage>
        <taxon>Eukaryota</taxon>
        <taxon>Metazoa</taxon>
        <taxon>Ecdysozoa</taxon>
        <taxon>Arthropoda</taxon>
        <taxon>Crustacea</taxon>
        <taxon>Multicrustacea</taxon>
        <taxon>Hexanauplia</taxon>
        <taxon>Copepoda</taxon>
        <taxon>Siphonostomatoida</taxon>
        <taxon>Caligidae</taxon>
        <taxon>Lepeophtheirus</taxon>
    </lineage>
</organism>
<feature type="compositionally biased region" description="Polar residues" evidence="1">
    <location>
        <begin position="155"/>
        <end position="170"/>
    </location>
</feature>
<keyword evidence="2" id="KW-0812">Transmembrane</keyword>
<dbReference type="PROSITE" id="PS51036">
    <property type="entry name" value="ZF_A20"/>
    <property type="match status" value="1"/>
</dbReference>
<dbReference type="InterPro" id="IPR000058">
    <property type="entry name" value="Znf_AN1"/>
</dbReference>
<sequence>MESVDEAGEEDASLALFILVEEEEEEVLTRVSDCEIATTMDQESNQMEQHPVRCRNGCGFYSNAGTDGLCSVCYKELIKKKQQPPTGMPVSLAPAPGAMASLSIDESSRQQQININKSSSSSSSSSSSPSPPIVSSSSNSTPTSTSSTSSSTTSLLETASPTILIPSQTEKSQKGSHKSRKRRRSLSSSSEEAKKPSLNDKSPESEVQLNQEQESVDSHRPDGETESLNNATTECLAGGTLAATPNVPTDSADQTQKEGKKKKNRCQTCKKKVGLTGFECRCGGLFCSIHRYSDKHDCNFDYKELGAEEIRKSNPVIVAKKLWKFMPLSFRRVEVQYSQGDNMYFFFIVVSLLISSTTSSNVEWSTISGEHCIDRCAYRGDGNDFYWCYVTDLSQNRLASALKVGGLIDERFKWDYCVPTTNMDKDTVSAYTALYPKTECTSPCKRSSFGPRTMCYIEETDNPDVENHPENGPWFYCSERIPVKERREYYWCNTLAGNDFCSPEDGLTYKGEDCTSPCKEHTEEGETYNACYTSVDNSTWDYCGVHDTLIKEVEFTVDSQICGDICYDENDYKICHFMEWNFNQTSQVAHMEKNWNYCEGSKMPAEKTWIIVIVTAVSIAVIVAIVIGVCICRQKRGFRPVPTHG</sequence>
<dbReference type="SUPFAM" id="SSF118310">
    <property type="entry name" value="AN1-like Zinc finger"/>
    <property type="match status" value="1"/>
</dbReference>
<dbReference type="InterPro" id="IPR035896">
    <property type="entry name" value="AN1-like_Znf"/>
</dbReference>
<protein>
    <submittedName>
        <fullName evidence="5">(salmon louse) hypothetical protein</fullName>
    </submittedName>
</protein>
<feature type="compositionally biased region" description="Low complexity" evidence="1">
    <location>
        <begin position="118"/>
        <end position="154"/>
    </location>
</feature>
<accession>A0A7R8CBV9</accession>
<keyword evidence="2" id="KW-0472">Membrane</keyword>
<gene>
    <name evidence="5" type="ORF">LSAA_1037</name>
</gene>
<dbReference type="PANTHER" id="PTHR10634:SF149">
    <property type="entry name" value="AN1-TYPE DOMAIN-CONTAINING PROTEIN-RELATED"/>
    <property type="match status" value="1"/>
</dbReference>
<feature type="compositionally biased region" description="Basic residues" evidence="1">
    <location>
        <begin position="174"/>
        <end position="185"/>
    </location>
</feature>
<evidence type="ECO:0000313" key="6">
    <source>
        <dbReference type="Proteomes" id="UP000675881"/>
    </source>
</evidence>
<dbReference type="SUPFAM" id="SSF57716">
    <property type="entry name" value="Glucocorticoid receptor-like (DNA-binding domain)"/>
    <property type="match status" value="1"/>
</dbReference>
<feature type="domain" description="A20-type" evidence="3">
    <location>
        <begin position="48"/>
        <end position="82"/>
    </location>
</feature>
<dbReference type="PROSITE" id="PS51039">
    <property type="entry name" value="ZF_AN1"/>
    <property type="match status" value="1"/>
</dbReference>
<evidence type="ECO:0000256" key="1">
    <source>
        <dbReference type="SAM" id="MobiDB-lite"/>
    </source>
</evidence>
<dbReference type="GO" id="GO:0008270">
    <property type="term" value="F:zinc ion binding"/>
    <property type="evidence" value="ECO:0007669"/>
    <property type="project" value="InterPro"/>
</dbReference>
<proteinExistence type="predicted"/>
<keyword evidence="2" id="KW-1133">Transmembrane helix</keyword>